<evidence type="ECO:0000256" key="1">
    <source>
        <dbReference type="SAM" id="MobiDB-lite"/>
    </source>
</evidence>
<proteinExistence type="predicted"/>
<name>B9TPR2_RICCO</name>
<evidence type="ECO:0000313" key="3">
    <source>
        <dbReference type="Proteomes" id="UP000008311"/>
    </source>
</evidence>
<protein>
    <submittedName>
        <fullName evidence="2">Uncharacterized protein</fullName>
    </submittedName>
</protein>
<feature type="region of interest" description="Disordered" evidence="1">
    <location>
        <begin position="38"/>
        <end position="61"/>
    </location>
</feature>
<dbReference type="Proteomes" id="UP000008311">
    <property type="component" value="Unassembled WGS sequence"/>
</dbReference>
<keyword evidence="3" id="KW-1185">Reference proteome</keyword>
<dbReference type="EMBL" id="EQ996601">
    <property type="protein sequence ID" value="EEF22153.1"/>
    <property type="molecule type" value="Genomic_DNA"/>
</dbReference>
<organism evidence="2 3">
    <name type="scientific">Ricinus communis</name>
    <name type="common">Castor bean</name>
    <dbReference type="NCBI Taxonomy" id="3988"/>
    <lineage>
        <taxon>Eukaryota</taxon>
        <taxon>Viridiplantae</taxon>
        <taxon>Streptophyta</taxon>
        <taxon>Embryophyta</taxon>
        <taxon>Tracheophyta</taxon>
        <taxon>Spermatophyta</taxon>
        <taxon>Magnoliopsida</taxon>
        <taxon>eudicotyledons</taxon>
        <taxon>Gunneridae</taxon>
        <taxon>Pentapetalae</taxon>
        <taxon>rosids</taxon>
        <taxon>fabids</taxon>
        <taxon>Malpighiales</taxon>
        <taxon>Euphorbiaceae</taxon>
        <taxon>Acalyphoideae</taxon>
        <taxon>Acalypheae</taxon>
        <taxon>Ricinus</taxon>
    </lineage>
</organism>
<evidence type="ECO:0000313" key="2">
    <source>
        <dbReference type="EMBL" id="EEF22153.1"/>
    </source>
</evidence>
<reference evidence="3" key="1">
    <citation type="journal article" date="2010" name="Nat. Biotechnol.">
        <title>Draft genome sequence of the oilseed species Ricinus communis.</title>
        <authorList>
            <person name="Chan A.P."/>
            <person name="Crabtree J."/>
            <person name="Zhao Q."/>
            <person name="Lorenzi H."/>
            <person name="Orvis J."/>
            <person name="Puiu D."/>
            <person name="Melake-Berhan A."/>
            <person name="Jones K.M."/>
            <person name="Redman J."/>
            <person name="Chen G."/>
            <person name="Cahoon E.B."/>
            <person name="Gedil M."/>
            <person name="Stanke M."/>
            <person name="Haas B.J."/>
            <person name="Wortman J.R."/>
            <person name="Fraser-Liggett C.M."/>
            <person name="Ravel J."/>
            <person name="Rabinowicz P.D."/>
        </authorList>
    </citation>
    <scope>NUCLEOTIDE SEQUENCE [LARGE SCALE GENOMIC DNA]</scope>
    <source>
        <strain evidence="3">cv. Hale</strain>
    </source>
</reference>
<dbReference type="InParanoid" id="B9TPR2"/>
<dbReference type="AlphaFoldDB" id="B9TPR2"/>
<sequence length="80" mass="9024">MEESTLSGGYNDTTMISYDFQAPLGPDGQQRKVLEKLRPFPPVRPRLRRAPGADDRAQAGRIAGHAGRFAYRALRRAQRR</sequence>
<gene>
    <name evidence="2" type="ORF">RCOM_2035910</name>
</gene>
<accession>B9TPR2</accession>